<keyword evidence="1" id="KW-0732">Signal</keyword>
<reference evidence="2" key="1">
    <citation type="submission" date="2021-03" db="EMBL/GenBank/DDBJ databases">
        <title>Chromosome level genome of the anhydrobiotic midge Polypedilum vanderplanki.</title>
        <authorList>
            <person name="Yoshida Y."/>
            <person name="Kikawada T."/>
            <person name="Gusev O."/>
        </authorList>
    </citation>
    <scope>NUCLEOTIDE SEQUENCE</scope>
    <source>
        <strain evidence="2">NIAS01</strain>
        <tissue evidence="2">Whole body or cell culture</tissue>
    </source>
</reference>
<evidence type="ECO:0000256" key="1">
    <source>
        <dbReference type="SAM" id="SignalP"/>
    </source>
</evidence>
<dbReference type="EMBL" id="JADBJN010000004">
    <property type="protein sequence ID" value="KAG5668032.1"/>
    <property type="molecule type" value="Genomic_DNA"/>
</dbReference>
<sequence>MKTITIFLLSVILAVSAEIKCPICEIDVTLDSSCICGNNKTHSVEIEEGVIVYCCSDAEIDEKGFWGNIWKGIKNGLKGGSLQVDIPFSGFGKK</sequence>
<feature type="signal peptide" evidence="1">
    <location>
        <begin position="1"/>
        <end position="17"/>
    </location>
</feature>
<name>A0A9J6BEK2_POLVA</name>
<evidence type="ECO:0000313" key="3">
    <source>
        <dbReference type="Proteomes" id="UP001107558"/>
    </source>
</evidence>
<comment type="caution">
    <text evidence="2">The sequence shown here is derived from an EMBL/GenBank/DDBJ whole genome shotgun (WGS) entry which is preliminary data.</text>
</comment>
<gene>
    <name evidence="2" type="ORF">PVAND_015989</name>
</gene>
<evidence type="ECO:0000313" key="2">
    <source>
        <dbReference type="EMBL" id="KAG5668032.1"/>
    </source>
</evidence>
<feature type="chain" id="PRO_5039944873" evidence="1">
    <location>
        <begin position="18"/>
        <end position="94"/>
    </location>
</feature>
<organism evidence="2 3">
    <name type="scientific">Polypedilum vanderplanki</name>
    <name type="common">Sleeping chironomid midge</name>
    <dbReference type="NCBI Taxonomy" id="319348"/>
    <lineage>
        <taxon>Eukaryota</taxon>
        <taxon>Metazoa</taxon>
        <taxon>Ecdysozoa</taxon>
        <taxon>Arthropoda</taxon>
        <taxon>Hexapoda</taxon>
        <taxon>Insecta</taxon>
        <taxon>Pterygota</taxon>
        <taxon>Neoptera</taxon>
        <taxon>Endopterygota</taxon>
        <taxon>Diptera</taxon>
        <taxon>Nematocera</taxon>
        <taxon>Chironomoidea</taxon>
        <taxon>Chironomidae</taxon>
        <taxon>Chironominae</taxon>
        <taxon>Polypedilum</taxon>
        <taxon>Polypedilum</taxon>
    </lineage>
</organism>
<dbReference type="Proteomes" id="UP001107558">
    <property type="component" value="Chromosome 4"/>
</dbReference>
<dbReference type="AlphaFoldDB" id="A0A9J6BEK2"/>
<proteinExistence type="predicted"/>
<accession>A0A9J6BEK2</accession>
<keyword evidence="3" id="KW-1185">Reference proteome</keyword>
<protein>
    <submittedName>
        <fullName evidence="2">Uncharacterized protein</fullName>
    </submittedName>
</protein>